<proteinExistence type="predicted"/>
<dbReference type="Proteomes" id="UP000654257">
    <property type="component" value="Unassembled WGS sequence"/>
</dbReference>
<comment type="caution">
    <text evidence="2">The sequence shown here is derived from an EMBL/GenBank/DDBJ whole genome shotgun (WGS) entry which is preliminary data.</text>
</comment>
<dbReference type="GO" id="GO:0003824">
    <property type="term" value="F:catalytic activity"/>
    <property type="evidence" value="ECO:0007669"/>
    <property type="project" value="InterPro"/>
</dbReference>
<organism evidence="2 3">
    <name type="scientific">Rhodococcoides trifolii</name>
    <dbReference type="NCBI Taxonomy" id="908250"/>
    <lineage>
        <taxon>Bacteria</taxon>
        <taxon>Bacillati</taxon>
        <taxon>Actinomycetota</taxon>
        <taxon>Actinomycetes</taxon>
        <taxon>Mycobacteriales</taxon>
        <taxon>Nocardiaceae</taxon>
        <taxon>Rhodococcoides</taxon>
    </lineage>
</organism>
<dbReference type="GO" id="GO:0043041">
    <property type="term" value="P:amino acid activation for nonribosomal peptide biosynthetic process"/>
    <property type="evidence" value="ECO:0007669"/>
    <property type="project" value="TreeGrafter"/>
</dbReference>
<dbReference type="GO" id="GO:0005737">
    <property type="term" value="C:cytoplasm"/>
    <property type="evidence" value="ECO:0007669"/>
    <property type="project" value="TreeGrafter"/>
</dbReference>
<evidence type="ECO:0000313" key="3">
    <source>
        <dbReference type="Proteomes" id="UP000654257"/>
    </source>
</evidence>
<evidence type="ECO:0000313" key="2">
    <source>
        <dbReference type="EMBL" id="GGG12915.1"/>
    </source>
</evidence>
<dbReference type="Pfam" id="PF00668">
    <property type="entry name" value="Condensation"/>
    <property type="match status" value="1"/>
</dbReference>
<dbReference type="PANTHER" id="PTHR45527">
    <property type="entry name" value="NONRIBOSOMAL PEPTIDE SYNTHETASE"/>
    <property type="match status" value="1"/>
</dbReference>
<keyword evidence="3" id="KW-1185">Reference proteome</keyword>
<dbReference type="RefSeq" id="WP_188545532.1">
    <property type="nucleotide sequence ID" value="NZ_BMCU01000003.1"/>
</dbReference>
<name>A0A917D861_9NOCA</name>
<accession>A0A917D861</accession>
<dbReference type="EMBL" id="BMCU01000003">
    <property type="protein sequence ID" value="GGG12915.1"/>
    <property type="molecule type" value="Genomic_DNA"/>
</dbReference>
<dbReference type="GO" id="GO:0044550">
    <property type="term" value="P:secondary metabolite biosynthetic process"/>
    <property type="evidence" value="ECO:0007669"/>
    <property type="project" value="TreeGrafter"/>
</dbReference>
<dbReference type="Gene3D" id="3.30.559.10">
    <property type="entry name" value="Chloramphenicol acetyltransferase-like domain"/>
    <property type="match status" value="1"/>
</dbReference>
<dbReference type="InterPro" id="IPR023213">
    <property type="entry name" value="CAT-like_dom_sf"/>
</dbReference>
<dbReference type="InterPro" id="IPR001242">
    <property type="entry name" value="Condensation_dom"/>
</dbReference>
<evidence type="ECO:0000259" key="1">
    <source>
        <dbReference type="Pfam" id="PF00668"/>
    </source>
</evidence>
<protein>
    <recommendedName>
        <fullName evidence="1">Condensation domain-containing protein</fullName>
    </recommendedName>
</protein>
<dbReference type="Gene3D" id="3.30.559.30">
    <property type="entry name" value="Nonribosomal peptide synthetase, condensation domain"/>
    <property type="match status" value="1"/>
</dbReference>
<feature type="domain" description="Condensation" evidence="1">
    <location>
        <begin position="53"/>
        <end position="372"/>
    </location>
</feature>
<gene>
    <name evidence="2" type="ORF">GCM10007304_28620</name>
</gene>
<reference evidence="2" key="1">
    <citation type="journal article" date="2014" name="Int. J. Syst. Evol. Microbiol.">
        <title>Complete genome sequence of Corynebacterium casei LMG S-19264T (=DSM 44701T), isolated from a smear-ripened cheese.</title>
        <authorList>
            <consortium name="US DOE Joint Genome Institute (JGI-PGF)"/>
            <person name="Walter F."/>
            <person name="Albersmeier A."/>
            <person name="Kalinowski J."/>
            <person name="Ruckert C."/>
        </authorList>
    </citation>
    <scope>NUCLEOTIDE SEQUENCE</scope>
    <source>
        <strain evidence="2">CCM 7905</strain>
    </source>
</reference>
<sequence length="457" mass="50442">MQVTTIDHVDLDPGRFLWWTLDTTGSGTDVSPVPPSFNQLCHLDDTDDGSTWLAATFDVPGHVDEDALARAFALLITRHGSLRSAFERAADGNVRRLRFTPDSITLKRREPVRTSTPARTREVLWTALNRECHPFAAPAYLLAVLDRPDRSTVVCGFDHAYIDAYSVSLIVRDLHRLYRACLDGETADDTDAPATGDFVDYCAEEWAADIVDVDDPRMQSWLAFFGRHGNTPPPFPLDLGVAVGTTHPQAALLNHLLGPDDTRRFEEFCRSNGASLYAGVLSAMAHAVRRLGGGRRLSLLFPLHTRTDERWQSAVGWFTTNAPLDVVADDSFVDTVRSTGPALRRALTLGSVPLPQVIETMGGVNRSRKDIFMVSYVDYRRLPGHEDHRALDARHISNVTVADDAQFWISRTDDGLALRSRFPDTPVAHDVVSRFLAETSVVVAEASAPAPIPSVVH</sequence>
<reference evidence="2" key="2">
    <citation type="submission" date="2020-09" db="EMBL/GenBank/DDBJ databases">
        <authorList>
            <person name="Sun Q."/>
            <person name="Sedlacek I."/>
        </authorList>
    </citation>
    <scope>NUCLEOTIDE SEQUENCE</scope>
    <source>
        <strain evidence="2">CCM 7905</strain>
    </source>
</reference>
<dbReference type="GO" id="GO:0008610">
    <property type="term" value="P:lipid biosynthetic process"/>
    <property type="evidence" value="ECO:0007669"/>
    <property type="project" value="UniProtKB-ARBA"/>
</dbReference>
<dbReference type="AlphaFoldDB" id="A0A917D861"/>
<dbReference type="GO" id="GO:0031177">
    <property type="term" value="F:phosphopantetheine binding"/>
    <property type="evidence" value="ECO:0007669"/>
    <property type="project" value="TreeGrafter"/>
</dbReference>
<dbReference type="PANTHER" id="PTHR45527:SF1">
    <property type="entry name" value="FATTY ACID SYNTHASE"/>
    <property type="match status" value="1"/>
</dbReference>
<dbReference type="SUPFAM" id="SSF52777">
    <property type="entry name" value="CoA-dependent acyltransferases"/>
    <property type="match status" value="2"/>
</dbReference>